<evidence type="ECO:0000313" key="2">
    <source>
        <dbReference type="Proteomes" id="UP001143856"/>
    </source>
</evidence>
<keyword evidence="2" id="KW-1185">Reference proteome</keyword>
<organism evidence="1 2">
    <name type="scientific">Xylaria curta</name>
    <dbReference type="NCBI Taxonomy" id="42375"/>
    <lineage>
        <taxon>Eukaryota</taxon>
        <taxon>Fungi</taxon>
        <taxon>Dikarya</taxon>
        <taxon>Ascomycota</taxon>
        <taxon>Pezizomycotina</taxon>
        <taxon>Sordariomycetes</taxon>
        <taxon>Xylariomycetidae</taxon>
        <taxon>Xylariales</taxon>
        <taxon>Xylariaceae</taxon>
        <taxon>Xylaria</taxon>
    </lineage>
</organism>
<accession>A0ACC1PQC8</accession>
<dbReference type="EMBL" id="JAPDGR010000043">
    <property type="protein sequence ID" value="KAJ2997895.1"/>
    <property type="molecule type" value="Genomic_DNA"/>
</dbReference>
<reference evidence="1" key="1">
    <citation type="submission" date="2022-10" db="EMBL/GenBank/DDBJ databases">
        <title>Genome Sequence of Xylaria curta.</title>
        <authorList>
            <person name="Buettner E."/>
        </authorList>
    </citation>
    <scope>NUCLEOTIDE SEQUENCE</scope>
    <source>
        <strain evidence="1">Babe10</strain>
    </source>
</reference>
<gene>
    <name evidence="1" type="ORF">NUW58_g510</name>
</gene>
<comment type="caution">
    <text evidence="1">The sequence shown here is derived from an EMBL/GenBank/DDBJ whole genome shotgun (WGS) entry which is preliminary data.</text>
</comment>
<evidence type="ECO:0000313" key="1">
    <source>
        <dbReference type="EMBL" id="KAJ2997895.1"/>
    </source>
</evidence>
<proteinExistence type="predicted"/>
<protein>
    <submittedName>
        <fullName evidence="1">Uncharacterized protein</fullName>
    </submittedName>
</protein>
<dbReference type="Proteomes" id="UP001143856">
    <property type="component" value="Unassembled WGS sequence"/>
</dbReference>
<sequence>MGLKINADRLNETLHQTCQWGAAHRYGEGPTQTGMARLSLSDDDARVRRWFAEETQKLGCELKLDQMG</sequence>
<name>A0ACC1PQC8_9PEZI</name>